<sequence length="167" mass="19353">MKKKLFVMMLALLVFSLPLSGCTPDKEDVQKENKAEKTMEEQVENNQNAIFKQYDNIKAFRSEYQKDLETMNALVDPDKAEFVLSDISYTAGAPSSDSKVDATYRRINKETYVLKYYESWDVYNEQVKNDLSALNESVKDQGIEYRIDRAELVPEDNSVRAYFEKVT</sequence>
<proteinExistence type="predicted"/>
<accession>A0A6N3B273</accession>
<evidence type="ECO:0000313" key="1">
    <source>
        <dbReference type="EMBL" id="VYT98784.1"/>
    </source>
</evidence>
<reference evidence="1" key="1">
    <citation type="submission" date="2019-11" db="EMBL/GenBank/DDBJ databases">
        <authorList>
            <person name="Feng L."/>
        </authorList>
    </citation>
    <scope>NUCLEOTIDE SEQUENCE</scope>
    <source>
        <strain evidence="1">ElimosumLFYP34</strain>
    </source>
</reference>
<protein>
    <submittedName>
        <fullName evidence="1">Uncharacterized protein</fullName>
    </submittedName>
</protein>
<organism evidence="1">
    <name type="scientific">Eubacterium limosum</name>
    <dbReference type="NCBI Taxonomy" id="1736"/>
    <lineage>
        <taxon>Bacteria</taxon>
        <taxon>Bacillati</taxon>
        <taxon>Bacillota</taxon>
        <taxon>Clostridia</taxon>
        <taxon>Eubacteriales</taxon>
        <taxon>Eubacteriaceae</taxon>
        <taxon>Eubacterium</taxon>
    </lineage>
</organism>
<gene>
    <name evidence="1" type="ORF">ELLFYP34_02411</name>
</gene>
<dbReference type="AlphaFoldDB" id="A0A6N3B273"/>
<name>A0A6N3B273_EUBLI</name>
<dbReference type="EMBL" id="CACRTR010000005">
    <property type="protein sequence ID" value="VYT98784.1"/>
    <property type="molecule type" value="Genomic_DNA"/>
</dbReference>